<dbReference type="Gene3D" id="1.10.630.10">
    <property type="entry name" value="Cytochrome P450"/>
    <property type="match status" value="1"/>
</dbReference>
<proteinExistence type="predicted"/>
<dbReference type="SUPFAM" id="SSF48264">
    <property type="entry name" value="Cytochrome P450"/>
    <property type="match status" value="1"/>
</dbReference>
<evidence type="ECO:0000256" key="2">
    <source>
        <dbReference type="ARBA" id="ARBA00022723"/>
    </source>
</evidence>
<keyword evidence="2" id="KW-0479">Metal-binding</keyword>
<organism evidence="4 5">
    <name type="scientific">Apiospora saccharicola</name>
    <dbReference type="NCBI Taxonomy" id="335842"/>
    <lineage>
        <taxon>Eukaryota</taxon>
        <taxon>Fungi</taxon>
        <taxon>Dikarya</taxon>
        <taxon>Ascomycota</taxon>
        <taxon>Pezizomycotina</taxon>
        <taxon>Sordariomycetes</taxon>
        <taxon>Xylariomycetidae</taxon>
        <taxon>Amphisphaeriales</taxon>
        <taxon>Apiosporaceae</taxon>
        <taxon>Apiospora</taxon>
    </lineage>
</organism>
<evidence type="ECO:0000256" key="1">
    <source>
        <dbReference type="ARBA" id="ARBA00022617"/>
    </source>
</evidence>
<protein>
    <submittedName>
        <fullName evidence="4">Cytochrome P450</fullName>
    </submittedName>
</protein>
<accession>A0ABR1W2K6</accession>
<reference evidence="4 5" key="1">
    <citation type="submission" date="2023-01" db="EMBL/GenBank/DDBJ databases">
        <title>Analysis of 21 Apiospora genomes using comparative genomics revels a genus with tremendous synthesis potential of carbohydrate active enzymes and secondary metabolites.</title>
        <authorList>
            <person name="Sorensen T."/>
        </authorList>
    </citation>
    <scope>NUCLEOTIDE SEQUENCE [LARGE SCALE GENOMIC DNA]</scope>
    <source>
        <strain evidence="4 5">CBS 83171</strain>
    </source>
</reference>
<keyword evidence="5" id="KW-1185">Reference proteome</keyword>
<dbReference type="Proteomes" id="UP001446871">
    <property type="component" value="Unassembled WGS sequence"/>
</dbReference>
<keyword evidence="1" id="KW-0349">Heme</keyword>
<dbReference type="EMBL" id="JAQQWM010000002">
    <property type="protein sequence ID" value="KAK8077717.1"/>
    <property type="molecule type" value="Genomic_DNA"/>
</dbReference>
<dbReference type="PRINTS" id="PR00463">
    <property type="entry name" value="EP450I"/>
</dbReference>
<keyword evidence="3" id="KW-0408">Iron</keyword>
<dbReference type="InterPro" id="IPR002401">
    <property type="entry name" value="Cyt_P450_E_grp-I"/>
</dbReference>
<evidence type="ECO:0000313" key="4">
    <source>
        <dbReference type="EMBL" id="KAK8077717.1"/>
    </source>
</evidence>
<dbReference type="PANTHER" id="PTHR24305">
    <property type="entry name" value="CYTOCHROME P450"/>
    <property type="match status" value="1"/>
</dbReference>
<dbReference type="CDD" id="cd11060">
    <property type="entry name" value="CYP57A1-like"/>
    <property type="match status" value="1"/>
</dbReference>
<dbReference type="InterPro" id="IPR036396">
    <property type="entry name" value="Cyt_P450_sf"/>
</dbReference>
<evidence type="ECO:0000256" key="3">
    <source>
        <dbReference type="ARBA" id="ARBA00023004"/>
    </source>
</evidence>
<name>A0ABR1W2K6_9PEZI</name>
<gene>
    <name evidence="4" type="ORF">PG996_003887</name>
</gene>
<dbReference type="PRINTS" id="PR00385">
    <property type="entry name" value="P450"/>
</dbReference>
<dbReference type="PANTHER" id="PTHR24305:SF168">
    <property type="entry name" value="P450, PUTATIVE (EUROFUNG)-RELATED"/>
    <property type="match status" value="1"/>
</dbReference>
<dbReference type="InterPro" id="IPR050121">
    <property type="entry name" value="Cytochrome_P450_monoxygenase"/>
</dbReference>
<comment type="caution">
    <text evidence="4">The sequence shown here is derived from an EMBL/GenBank/DDBJ whole genome shotgun (WGS) entry which is preliminary data.</text>
</comment>
<dbReference type="InterPro" id="IPR001128">
    <property type="entry name" value="Cyt_P450"/>
</dbReference>
<dbReference type="Pfam" id="PF00067">
    <property type="entry name" value="p450"/>
    <property type="match status" value="1"/>
</dbReference>
<evidence type="ECO:0000313" key="5">
    <source>
        <dbReference type="Proteomes" id="UP001446871"/>
    </source>
</evidence>
<sequence length="540" mass="60641">MFADLLSPNRETWPILAAVVLLAIVGSRLRAYSKLRHIPGPRWTGVSEIPHIRAFLSERCCNWYTTVSETHGPIARVGPNTVLTSSAEFWESVNVKPGYRRSKWFYNAARFDWRRDNVFTMIDTEQHDARRKMMAPGYSGRENLELERDVDKCVAKMVHLVGSYADKRGNNTFDLANKLQFLTLDVIGLVGFGKSFGLLDVDADPHEFVRSTEAGLRRINKLMALGLSWTNRVPFVGPSAELDAEKATGFEKMLTISSDIVGEREKVFQKNLQEESDGGSSKPMKERADMLASFMRNGLFGDELKTESLLQIVAGSDTTAGALRGTMLYLMSHPRVYRALQAEIDAAVRDGKAPNATKSVSVDELEEEDSIISYAQTKSLPYLQAVVREGIRVFPPLTDPFARDVQPGGDTVVIDGKEVFLPGGVSVIPSWTAMHRDRKLYGADADLFRPERWLETQEPDADRLRAMRRTNDLMFGHGKYTCLGKPVALIEIHKTIFELMRHFEWGLVNPLKPWDAASLMGLWSIKHMYVQASRRVPSGA</sequence>